<protein>
    <submittedName>
        <fullName evidence="1">Uncharacterized protein</fullName>
    </submittedName>
</protein>
<keyword evidence="2" id="KW-1185">Reference proteome</keyword>
<reference evidence="1" key="1">
    <citation type="journal article" date="2021" name="New Phytol.">
        <title>Evolutionary innovations through gain and loss of genes in the ectomycorrhizal Boletales.</title>
        <authorList>
            <person name="Wu G."/>
            <person name="Miyauchi S."/>
            <person name="Morin E."/>
            <person name="Kuo A."/>
            <person name="Drula E."/>
            <person name="Varga T."/>
            <person name="Kohler A."/>
            <person name="Feng B."/>
            <person name="Cao Y."/>
            <person name="Lipzen A."/>
            <person name="Daum C."/>
            <person name="Hundley H."/>
            <person name="Pangilinan J."/>
            <person name="Johnson J."/>
            <person name="Barry K."/>
            <person name="LaButti K."/>
            <person name="Ng V."/>
            <person name="Ahrendt S."/>
            <person name="Min B."/>
            <person name="Choi I.G."/>
            <person name="Park H."/>
            <person name="Plett J.M."/>
            <person name="Magnuson J."/>
            <person name="Spatafora J.W."/>
            <person name="Nagy L.G."/>
            <person name="Henrissat B."/>
            <person name="Grigoriev I.V."/>
            <person name="Yang Z.L."/>
            <person name="Xu J."/>
            <person name="Martin F.M."/>
        </authorList>
    </citation>
    <scope>NUCLEOTIDE SEQUENCE</scope>
    <source>
        <strain evidence="1">KUC20120723A-06</strain>
    </source>
</reference>
<accession>A0ACB8AXZ2</accession>
<evidence type="ECO:0000313" key="2">
    <source>
        <dbReference type="Proteomes" id="UP000790709"/>
    </source>
</evidence>
<dbReference type="Proteomes" id="UP000790709">
    <property type="component" value="Unassembled WGS sequence"/>
</dbReference>
<gene>
    <name evidence="1" type="ORF">BV22DRAFT_924689</name>
</gene>
<proteinExistence type="predicted"/>
<name>A0ACB8AXZ2_9AGAM</name>
<evidence type="ECO:0000313" key="1">
    <source>
        <dbReference type="EMBL" id="KAH7917903.1"/>
    </source>
</evidence>
<sequence>MHAESSLSISKQSTPQHLLPPQGPLSGAKFLVLQPRGASSKKSPPGRAPLCTSLSLHGACTRPPPPARGLSPDAGAESLEFPFMHASRALLSFSYVTRAAVFPPSTRRQPSPSTIRLFHPPQPPLTEVLSTPSPYISLPW</sequence>
<organism evidence="1 2">
    <name type="scientific">Leucogyrophana mollusca</name>
    <dbReference type="NCBI Taxonomy" id="85980"/>
    <lineage>
        <taxon>Eukaryota</taxon>
        <taxon>Fungi</taxon>
        <taxon>Dikarya</taxon>
        <taxon>Basidiomycota</taxon>
        <taxon>Agaricomycotina</taxon>
        <taxon>Agaricomycetes</taxon>
        <taxon>Agaricomycetidae</taxon>
        <taxon>Boletales</taxon>
        <taxon>Boletales incertae sedis</taxon>
        <taxon>Leucogyrophana</taxon>
    </lineage>
</organism>
<dbReference type="EMBL" id="MU266903">
    <property type="protein sequence ID" value="KAH7917903.1"/>
    <property type="molecule type" value="Genomic_DNA"/>
</dbReference>
<comment type="caution">
    <text evidence="1">The sequence shown here is derived from an EMBL/GenBank/DDBJ whole genome shotgun (WGS) entry which is preliminary data.</text>
</comment>